<protein>
    <submittedName>
        <fullName evidence="1">Uncharacterized protein</fullName>
    </submittedName>
</protein>
<gene>
    <name evidence="1" type="ORF">L6164_033401</name>
</gene>
<proteinExistence type="predicted"/>
<reference evidence="1 2" key="1">
    <citation type="journal article" date="2022" name="DNA Res.">
        <title>Chromosomal-level genome assembly of the orchid tree Bauhinia variegata (Leguminosae; Cercidoideae) supports the allotetraploid origin hypothesis of Bauhinia.</title>
        <authorList>
            <person name="Zhong Y."/>
            <person name="Chen Y."/>
            <person name="Zheng D."/>
            <person name="Pang J."/>
            <person name="Liu Y."/>
            <person name="Luo S."/>
            <person name="Meng S."/>
            <person name="Qian L."/>
            <person name="Wei D."/>
            <person name="Dai S."/>
            <person name="Zhou R."/>
        </authorList>
    </citation>
    <scope>NUCLEOTIDE SEQUENCE [LARGE SCALE GENOMIC DNA]</scope>
    <source>
        <strain evidence="1">BV-YZ2020</strain>
    </source>
</reference>
<name>A0ACB9KRP3_BAUVA</name>
<dbReference type="EMBL" id="CM039438">
    <property type="protein sequence ID" value="KAI4299981.1"/>
    <property type="molecule type" value="Genomic_DNA"/>
</dbReference>
<organism evidence="1 2">
    <name type="scientific">Bauhinia variegata</name>
    <name type="common">Purple orchid tree</name>
    <name type="synonym">Phanera variegata</name>
    <dbReference type="NCBI Taxonomy" id="167791"/>
    <lineage>
        <taxon>Eukaryota</taxon>
        <taxon>Viridiplantae</taxon>
        <taxon>Streptophyta</taxon>
        <taxon>Embryophyta</taxon>
        <taxon>Tracheophyta</taxon>
        <taxon>Spermatophyta</taxon>
        <taxon>Magnoliopsida</taxon>
        <taxon>eudicotyledons</taxon>
        <taxon>Gunneridae</taxon>
        <taxon>Pentapetalae</taxon>
        <taxon>rosids</taxon>
        <taxon>fabids</taxon>
        <taxon>Fabales</taxon>
        <taxon>Fabaceae</taxon>
        <taxon>Cercidoideae</taxon>
        <taxon>Cercideae</taxon>
        <taxon>Bauhiniinae</taxon>
        <taxon>Bauhinia</taxon>
    </lineage>
</organism>
<comment type="caution">
    <text evidence="1">The sequence shown here is derived from an EMBL/GenBank/DDBJ whole genome shotgun (WGS) entry which is preliminary data.</text>
</comment>
<evidence type="ECO:0000313" key="2">
    <source>
        <dbReference type="Proteomes" id="UP000828941"/>
    </source>
</evidence>
<sequence>MASSSNNSQRKYDVFVSFRGKDTRRGLVGHLEKALNEKKIEVFIDDKLKKGNEISPALIRAIKESDISLIVFSKCYADSIWCLEELVKILECKENNGDYTMVPIFCDVDPSTVRRQIGSYREAFDKHETSSRHDLCKLQSWRTALTTAANLSGLVSSDFKNDAELVEKIVNQVLQRLNEIRPPYVLTGLVGIQEQIEQLESLLGNGKQNVHIIGIWGMGGVDDAMGIDKEVVISLLDGCGLYPKIGLRVLEDRALITILCSRYITMHDLLQEMGRWIVYEESPNNPGKRRHLWDHDDIYKVLKNFQGTEVIESISLQCERVDDIQLDANAFKGMSNLKFLKFKCQYGLSIYDKSLDSLPVDLKYFYWKWYPLKFPPKLCLKNLVEFHMPNSKLERLCYGIQDLGNLKKINLCGSEHLKELPNMSRASKLKIVDLRSCRSLHCVHPSILSLRSLEYLDLGGCSSLKKLSLSTSLEQLKYLMLDETKLVNLPASIKYLSNLQHLCLSGCSRLRCIPELPPSIEHLNANHCRSMDVFTPNFSTFCPRILDLINCEKLGEGTIRDITRNFVYFTTMGTLYQQPARRKQYRVDGDSSTYFPENKISEVLDFLKRSCPVPETIQGCPNFDLMTLIICVNFCKLSQSIILRCSCFLQASNGARIQCGEIALVCPPTNGDHVFLLQHEKFSRNIINGIKESRVSHPKISFEFYFESCYDNEEKLRTVEYEIHPTGNLGAFEYFLDRSMDYVHGIKKIGVYPIYASELHHLFDTNNKSSQDTGQPQSGMKNNRNILAVQSGATSLKLSKRLLPHSQKEKKKSKKLKAVHPDCNLESAEQ</sequence>
<keyword evidence="2" id="KW-1185">Reference proteome</keyword>
<accession>A0ACB9KRP3</accession>
<dbReference type="Proteomes" id="UP000828941">
    <property type="component" value="Chromosome 13"/>
</dbReference>
<evidence type="ECO:0000313" key="1">
    <source>
        <dbReference type="EMBL" id="KAI4299981.1"/>
    </source>
</evidence>